<evidence type="ECO:0000256" key="6">
    <source>
        <dbReference type="ARBA" id="ARBA00047561"/>
    </source>
</evidence>
<reference evidence="8 9" key="1">
    <citation type="journal article" date="2013" name="Genome Announc.">
        <title>Draft Genome Sequence of Cesiribacter andamanensis Strain AMV16T, Isolated from a Soil Sample from a Mud Volcano in the Andaman Islands, India.</title>
        <authorList>
            <person name="Shivaji S."/>
            <person name="Ara S."/>
            <person name="Begum Z."/>
            <person name="Srinivas T.N."/>
            <person name="Singh A."/>
            <person name="Kumar Pinnaka A."/>
        </authorList>
    </citation>
    <scope>NUCLEOTIDE SEQUENCE [LARGE SCALE GENOMIC DNA]</scope>
    <source>
        <strain evidence="8 9">AMV16</strain>
    </source>
</reference>
<evidence type="ECO:0000313" key="9">
    <source>
        <dbReference type="Proteomes" id="UP000011910"/>
    </source>
</evidence>
<evidence type="ECO:0000259" key="7">
    <source>
        <dbReference type="Pfam" id="PF14824"/>
    </source>
</evidence>
<dbReference type="GO" id="GO:0004325">
    <property type="term" value="F:ferrochelatase activity"/>
    <property type="evidence" value="ECO:0007669"/>
    <property type="project" value="InterPro"/>
</dbReference>
<dbReference type="Pfam" id="PF13241">
    <property type="entry name" value="NAD_binding_7"/>
    <property type="match status" value="1"/>
</dbReference>
<keyword evidence="5" id="KW-0627">Porphyrin biosynthesis</keyword>
<dbReference type="EMBL" id="AODQ01000040">
    <property type="protein sequence ID" value="EMR02947.1"/>
    <property type="molecule type" value="Genomic_DNA"/>
</dbReference>
<dbReference type="GO" id="GO:0043115">
    <property type="term" value="F:precorrin-2 dehydrogenase activity"/>
    <property type="evidence" value="ECO:0007669"/>
    <property type="project" value="UniProtKB-EC"/>
</dbReference>
<dbReference type="PANTHER" id="PTHR35330:SF1">
    <property type="entry name" value="SIROHEME BIOSYNTHESIS PROTEIN MET8"/>
    <property type="match status" value="1"/>
</dbReference>
<dbReference type="InterPro" id="IPR036291">
    <property type="entry name" value="NAD(P)-bd_dom_sf"/>
</dbReference>
<dbReference type="InterPro" id="IPR028281">
    <property type="entry name" value="Sirohaem_synthase_central"/>
</dbReference>
<gene>
    <name evidence="8" type="primary">sirC</name>
    <name evidence="8" type="ORF">ADICEAN_01920</name>
</gene>
<dbReference type="SUPFAM" id="SSF75615">
    <property type="entry name" value="Siroheme synthase middle domains-like"/>
    <property type="match status" value="1"/>
</dbReference>
<proteinExistence type="predicted"/>
<keyword evidence="4" id="KW-0520">NAD</keyword>
<keyword evidence="3 8" id="KW-0560">Oxidoreductase</keyword>
<organism evidence="8 9">
    <name type="scientific">Cesiribacter andamanensis AMV16</name>
    <dbReference type="NCBI Taxonomy" id="1279009"/>
    <lineage>
        <taxon>Bacteria</taxon>
        <taxon>Pseudomonadati</taxon>
        <taxon>Bacteroidota</taxon>
        <taxon>Cytophagia</taxon>
        <taxon>Cytophagales</taxon>
        <taxon>Cesiribacteraceae</taxon>
        <taxon>Cesiribacter</taxon>
    </lineage>
</organism>
<comment type="pathway">
    <text evidence="1">Porphyrin-containing compound metabolism; siroheme biosynthesis; sirohydrochlorin from precorrin-2: step 1/1.</text>
</comment>
<dbReference type="eggNOG" id="COG1648">
    <property type="taxonomic scope" value="Bacteria"/>
</dbReference>
<evidence type="ECO:0000256" key="1">
    <source>
        <dbReference type="ARBA" id="ARBA00005010"/>
    </source>
</evidence>
<comment type="caution">
    <text evidence="8">The sequence shown here is derived from an EMBL/GenBank/DDBJ whole genome shotgun (WGS) entry which is preliminary data.</text>
</comment>
<dbReference type="InterPro" id="IPR028161">
    <property type="entry name" value="Met8-like"/>
</dbReference>
<accession>M7N6N7</accession>
<evidence type="ECO:0000256" key="4">
    <source>
        <dbReference type="ARBA" id="ARBA00023027"/>
    </source>
</evidence>
<dbReference type="InterPro" id="IPR006367">
    <property type="entry name" value="Sirohaem_synthase_N"/>
</dbReference>
<dbReference type="UniPathway" id="UPA00262">
    <property type="reaction ID" value="UER00222"/>
</dbReference>
<name>M7N6N7_9BACT</name>
<sequence>MSHQPPSPAEGNLLFPVFLKIDLLQILLVGGGYVGLEKLQALLKNNPNAKITLVGKTIRPEIRQLAALHPSVWLLEKGFDPDDLHGIDILILATDSRQTNACIRALAKQQGILTNVADTPELCDFYLGSTVKKGDLKIGISTNGKSPTFAKRFRELLEEGIPDEVDLLLHNLQQLRSTLHGDFQEKVKLLNAYTASLVAQAAPKPDEVP</sequence>
<evidence type="ECO:0000256" key="2">
    <source>
        <dbReference type="ARBA" id="ARBA00012400"/>
    </source>
</evidence>
<dbReference type="NCBIfam" id="TIGR01470">
    <property type="entry name" value="cysG_Nterm"/>
    <property type="match status" value="1"/>
</dbReference>
<evidence type="ECO:0000313" key="8">
    <source>
        <dbReference type="EMBL" id="EMR02947.1"/>
    </source>
</evidence>
<dbReference type="EC" id="1.3.1.76" evidence="2"/>
<protein>
    <recommendedName>
        <fullName evidence="2">precorrin-2 dehydrogenase</fullName>
        <ecNumber evidence="2">1.3.1.76</ecNumber>
    </recommendedName>
</protein>
<dbReference type="RefSeq" id="WP_009195316.1">
    <property type="nucleotide sequence ID" value="NZ_AODQ01000040.1"/>
</dbReference>
<dbReference type="STRING" id="1279009.ADICEAN_01920"/>
<dbReference type="SUPFAM" id="SSF51735">
    <property type="entry name" value="NAD(P)-binding Rossmann-fold domains"/>
    <property type="match status" value="1"/>
</dbReference>
<dbReference type="Proteomes" id="UP000011910">
    <property type="component" value="Unassembled WGS sequence"/>
</dbReference>
<dbReference type="PANTHER" id="PTHR35330">
    <property type="entry name" value="SIROHEME BIOSYNTHESIS PROTEIN MET8"/>
    <property type="match status" value="1"/>
</dbReference>
<evidence type="ECO:0000256" key="5">
    <source>
        <dbReference type="ARBA" id="ARBA00023244"/>
    </source>
</evidence>
<dbReference type="GO" id="GO:0019354">
    <property type="term" value="P:siroheme biosynthetic process"/>
    <property type="evidence" value="ECO:0007669"/>
    <property type="project" value="UniProtKB-UniPathway"/>
</dbReference>
<dbReference type="Gene3D" id="3.40.50.720">
    <property type="entry name" value="NAD(P)-binding Rossmann-like Domain"/>
    <property type="match status" value="1"/>
</dbReference>
<comment type="catalytic activity">
    <reaction evidence="6">
        <text>precorrin-2 + NAD(+) = sirohydrochlorin + NADH + 2 H(+)</text>
        <dbReference type="Rhea" id="RHEA:15613"/>
        <dbReference type="ChEBI" id="CHEBI:15378"/>
        <dbReference type="ChEBI" id="CHEBI:57540"/>
        <dbReference type="ChEBI" id="CHEBI:57945"/>
        <dbReference type="ChEBI" id="CHEBI:58351"/>
        <dbReference type="ChEBI" id="CHEBI:58827"/>
        <dbReference type="EC" id="1.3.1.76"/>
    </reaction>
</comment>
<dbReference type="AlphaFoldDB" id="M7N6N7"/>
<dbReference type="PATRIC" id="fig|1279009.4.peg.1950"/>
<dbReference type="Gene3D" id="3.30.160.110">
    <property type="entry name" value="Siroheme synthase, domain 2"/>
    <property type="match status" value="1"/>
</dbReference>
<keyword evidence="9" id="KW-1185">Reference proteome</keyword>
<dbReference type="Pfam" id="PF14824">
    <property type="entry name" value="Sirohm_synth_M"/>
    <property type="match status" value="1"/>
</dbReference>
<evidence type="ECO:0000256" key="3">
    <source>
        <dbReference type="ARBA" id="ARBA00023002"/>
    </source>
</evidence>
<feature type="domain" description="Siroheme synthase central" evidence="7">
    <location>
        <begin position="134"/>
        <end position="158"/>
    </location>
</feature>
<dbReference type="OrthoDB" id="45564at2"/>